<dbReference type="PANTHER" id="PTHR48078:SF6">
    <property type="entry name" value="L-THREONINE DEHYDRATASE CATABOLIC TDCB"/>
    <property type="match status" value="1"/>
</dbReference>
<dbReference type="AlphaFoldDB" id="A0ABD5K1I4"/>
<gene>
    <name evidence="5" type="ORF">WIX40_21130</name>
</gene>
<reference evidence="5 6" key="1">
    <citation type="submission" date="2024-03" db="EMBL/GenBank/DDBJ databases">
        <title>Reference genomes for the five species model microbial community.</title>
        <authorList>
            <person name="Padfield D."/>
        </authorList>
    </citation>
    <scope>NUCLEOTIDE SEQUENCE [LARGE SCALE GENOMIC DNA]</scope>
    <source>
        <strain evidence="5 6">AB1</strain>
    </source>
</reference>
<dbReference type="RefSeq" id="WP_339441975.1">
    <property type="nucleotide sequence ID" value="NZ_JBBHKQ010000002.1"/>
</dbReference>
<organism evidence="5 6">
    <name type="scientific">Ochrobactrum teleogrylli</name>
    <dbReference type="NCBI Taxonomy" id="2479765"/>
    <lineage>
        <taxon>Bacteria</taxon>
        <taxon>Pseudomonadati</taxon>
        <taxon>Pseudomonadota</taxon>
        <taxon>Alphaproteobacteria</taxon>
        <taxon>Hyphomicrobiales</taxon>
        <taxon>Brucellaceae</taxon>
        <taxon>Brucella/Ochrobactrum group</taxon>
        <taxon>Ochrobactrum</taxon>
    </lineage>
</organism>
<sequence>MNIKRSSLANQNRLASIALQCTQCAARVAASLVYRCDKCEGILEVQHLEEKSGYWATSDFVDEEVTLGEGNTPLRRVPETLLHEAFCGRLYIKDETGNPSGSFKDRLVAAAISKAMSFGARGIVCASSGNAGAAAARYAAHLGLPAVIVCPELTPEGKLTQIMAYGARLEKIPGHYGNSFAHALDICRKTGFVNVTTTYLNPYGVDALRLVGQEIYNALGDDVPDWVSVPTSSGPLVKGVFTGFKDAAGCLPRLVAAQALGCAPIARAFAAGEMNVEPWEQPKTVASGISDPLQFYPQEGSHTLSLVRATGGMAIGVEDEFILEAMKDLARTTGIFCEPTGATSLAAVRRLFAQGHIARDAVVVCIVTGHGFKDFAAWKF</sequence>
<proteinExistence type="predicted"/>
<dbReference type="InterPro" id="IPR001926">
    <property type="entry name" value="TrpB-like_PALP"/>
</dbReference>
<dbReference type="PANTHER" id="PTHR48078">
    <property type="entry name" value="THREONINE DEHYDRATASE, MITOCHONDRIAL-RELATED"/>
    <property type="match status" value="1"/>
</dbReference>
<dbReference type="Pfam" id="PF00291">
    <property type="entry name" value="PALP"/>
    <property type="match status" value="1"/>
</dbReference>
<evidence type="ECO:0000256" key="2">
    <source>
        <dbReference type="ARBA" id="ARBA00022898"/>
    </source>
</evidence>
<keyword evidence="3" id="KW-0456">Lyase</keyword>
<dbReference type="GO" id="GO:0016829">
    <property type="term" value="F:lyase activity"/>
    <property type="evidence" value="ECO:0007669"/>
    <property type="project" value="UniProtKB-KW"/>
</dbReference>
<evidence type="ECO:0000256" key="3">
    <source>
        <dbReference type="ARBA" id="ARBA00023239"/>
    </source>
</evidence>
<dbReference type="InterPro" id="IPR050147">
    <property type="entry name" value="Ser/Thr_Dehydratase"/>
</dbReference>
<keyword evidence="2" id="KW-0663">Pyridoxal phosphate</keyword>
<dbReference type="InterPro" id="IPR036052">
    <property type="entry name" value="TrpB-like_PALP_sf"/>
</dbReference>
<feature type="domain" description="Tryptophan synthase beta chain-like PALP" evidence="4">
    <location>
        <begin position="65"/>
        <end position="369"/>
    </location>
</feature>
<dbReference type="EMBL" id="JBBHKQ010000002">
    <property type="protein sequence ID" value="MEJ5902595.1"/>
    <property type="molecule type" value="Genomic_DNA"/>
</dbReference>
<name>A0ABD5K1I4_9HYPH</name>
<comment type="caution">
    <text evidence="5">The sequence shown here is derived from an EMBL/GenBank/DDBJ whole genome shotgun (WGS) entry which is preliminary data.</text>
</comment>
<comment type="cofactor">
    <cofactor evidence="1">
        <name>pyridoxal 5'-phosphate</name>
        <dbReference type="ChEBI" id="CHEBI:597326"/>
    </cofactor>
</comment>
<evidence type="ECO:0000313" key="5">
    <source>
        <dbReference type="EMBL" id="MEJ5902595.1"/>
    </source>
</evidence>
<evidence type="ECO:0000256" key="1">
    <source>
        <dbReference type="ARBA" id="ARBA00001933"/>
    </source>
</evidence>
<accession>A0ABD5K1I4</accession>
<dbReference type="Gene3D" id="3.40.50.1100">
    <property type="match status" value="2"/>
</dbReference>
<dbReference type="SUPFAM" id="SSF53686">
    <property type="entry name" value="Tryptophan synthase beta subunit-like PLP-dependent enzymes"/>
    <property type="match status" value="1"/>
</dbReference>
<dbReference type="Proteomes" id="UP001362311">
    <property type="component" value="Unassembled WGS sequence"/>
</dbReference>
<protein>
    <submittedName>
        <fullName evidence="5">Pyridoxal-phosphate dependent enzyme</fullName>
    </submittedName>
</protein>
<evidence type="ECO:0000259" key="4">
    <source>
        <dbReference type="Pfam" id="PF00291"/>
    </source>
</evidence>
<evidence type="ECO:0000313" key="6">
    <source>
        <dbReference type="Proteomes" id="UP001362311"/>
    </source>
</evidence>